<sequence>SPWRPSGHTVSGMMEVMSASSLFPLASSAMGPVGAGRALLIYVDGVGVVLPLQSMAAPWLDHSDDTVGSAAARDLAGWRLFDVWVFQS</sequence>
<accession>A0A453DJK9</accession>
<evidence type="ECO:0000313" key="2">
    <source>
        <dbReference type="Proteomes" id="UP000015105"/>
    </source>
</evidence>
<name>A0A453DJK9_AEGTS</name>
<dbReference type="EnsemblPlants" id="AET2Gv21271400.1">
    <property type="protein sequence ID" value="AET2Gv21271400.1"/>
    <property type="gene ID" value="AET2Gv21271400"/>
</dbReference>
<reference evidence="2" key="1">
    <citation type="journal article" date="2014" name="Science">
        <title>Ancient hybridizations among the ancestral genomes of bread wheat.</title>
        <authorList>
            <consortium name="International Wheat Genome Sequencing Consortium,"/>
            <person name="Marcussen T."/>
            <person name="Sandve S.R."/>
            <person name="Heier L."/>
            <person name="Spannagl M."/>
            <person name="Pfeifer M."/>
            <person name="Jakobsen K.S."/>
            <person name="Wulff B.B."/>
            <person name="Steuernagel B."/>
            <person name="Mayer K.F."/>
            <person name="Olsen O.A."/>
        </authorList>
    </citation>
    <scope>NUCLEOTIDE SEQUENCE [LARGE SCALE GENOMIC DNA]</scope>
    <source>
        <strain evidence="2">cv. AL8/78</strain>
    </source>
</reference>
<dbReference type="Gramene" id="AET2Gv21271400.1">
    <property type="protein sequence ID" value="AET2Gv21271400.1"/>
    <property type="gene ID" value="AET2Gv21271400"/>
</dbReference>
<proteinExistence type="predicted"/>
<reference evidence="1" key="3">
    <citation type="journal article" date="2017" name="Nature">
        <title>Genome sequence of the progenitor of the wheat D genome Aegilops tauschii.</title>
        <authorList>
            <person name="Luo M.C."/>
            <person name="Gu Y.Q."/>
            <person name="Puiu D."/>
            <person name="Wang H."/>
            <person name="Twardziok S.O."/>
            <person name="Deal K.R."/>
            <person name="Huo N."/>
            <person name="Zhu T."/>
            <person name="Wang L."/>
            <person name="Wang Y."/>
            <person name="McGuire P.E."/>
            <person name="Liu S."/>
            <person name="Long H."/>
            <person name="Ramasamy R.K."/>
            <person name="Rodriguez J.C."/>
            <person name="Van S.L."/>
            <person name="Yuan L."/>
            <person name="Wang Z."/>
            <person name="Xia Z."/>
            <person name="Xiao L."/>
            <person name="Anderson O.D."/>
            <person name="Ouyang S."/>
            <person name="Liang Y."/>
            <person name="Zimin A.V."/>
            <person name="Pertea G."/>
            <person name="Qi P."/>
            <person name="Bennetzen J.L."/>
            <person name="Dai X."/>
            <person name="Dawson M.W."/>
            <person name="Muller H.G."/>
            <person name="Kugler K."/>
            <person name="Rivarola-Duarte L."/>
            <person name="Spannagl M."/>
            <person name="Mayer K.F.X."/>
            <person name="Lu F.H."/>
            <person name="Bevan M.W."/>
            <person name="Leroy P."/>
            <person name="Li P."/>
            <person name="You F.M."/>
            <person name="Sun Q."/>
            <person name="Liu Z."/>
            <person name="Lyons E."/>
            <person name="Wicker T."/>
            <person name="Salzberg S.L."/>
            <person name="Devos K.M."/>
            <person name="Dvorak J."/>
        </authorList>
    </citation>
    <scope>NUCLEOTIDE SEQUENCE [LARGE SCALE GENOMIC DNA]</scope>
    <source>
        <strain evidence="1">cv. AL8/78</strain>
    </source>
</reference>
<dbReference type="AlphaFoldDB" id="A0A453DJK9"/>
<organism evidence="1 2">
    <name type="scientific">Aegilops tauschii subsp. strangulata</name>
    <name type="common">Goatgrass</name>
    <dbReference type="NCBI Taxonomy" id="200361"/>
    <lineage>
        <taxon>Eukaryota</taxon>
        <taxon>Viridiplantae</taxon>
        <taxon>Streptophyta</taxon>
        <taxon>Embryophyta</taxon>
        <taxon>Tracheophyta</taxon>
        <taxon>Spermatophyta</taxon>
        <taxon>Magnoliopsida</taxon>
        <taxon>Liliopsida</taxon>
        <taxon>Poales</taxon>
        <taxon>Poaceae</taxon>
        <taxon>BOP clade</taxon>
        <taxon>Pooideae</taxon>
        <taxon>Triticodae</taxon>
        <taxon>Triticeae</taxon>
        <taxon>Triticinae</taxon>
        <taxon>Aegilops</taxon>
    </lineage>
</organism>
<reference evidence="1" key="4">
    <citation type="submission" date="2019-03" db="UniProtKB">
        <authorList>
            <consortium name="EnsemblPlants"/>
        </authorList>
    </citation>
    <scope>IDENTIFICATION</scope>
</reference>
<reference evidence="2" key="2">
    <citation type="journal article" date="2017" name="Nat. Plants">
        <title>The Aegilops tauschii genome reveals multiple impacts of transposons.</title>
        <authorList>
            <person name="Zhao G."/>
            <person name="Zou C."/>
            <person name="Li K."/>
            <person name="Wang K."/>
            <person name="Li T."/>
            <person name="Gao L."/>
            <person name="Zhang X."/>
            <person name="Wang H."/>
            <person name="Yang Z."/>
            <person name="Liu X."/>
            <person name="Jiang W."/>
            <person name="Mao L."/>
            <person name="Kong X."/>
            <person name="Jiao Y."/>
            <person name="Jia J."/>
        </authorList>
    </citation>
    <scope>NUCLEOTIDE SEQUENCE [LARGE SCALE GENOMIC DNA]</scope>
    <source>
        <strain evidence="2">cv. AL8/78</strain>
    </source>
</reference>
<reference evidence="1" key="5">
    <citation type="journal article" date="2021" name="G3 (Bethesda)">
        <title>Aegilops tauschii genome assembly Aet v5.0 features greater sequence contiguity and improved annotation.</title>
        <authorList>
            <person name="Wang L."/>
            <person name="Zhu T."/>
            <person name="Rodriguez J.C."/>
            <person name="Deal K.R."/>
            <person name="Dubcovsky J."/>
            <person name="McGuire P.E."/>
            <person name="Lux T."/>
            <person name="Spannagl M."/>
            <person name="Mayer K.F.X."/>
            <person name="Baldrich P."/>
            <person name="Meyers B.C."/>
            <person name="Huo N."/>
            <person name="Gu Y.Q."/>
            <person name="Zhou H."/>
            <person name="Devos K.M."/>
            <person name="Bennetzen J.L."/>
            <person name="Unver T."/>
            <person name="Budak H."/>
            <person name="Gulick P.J."/>
            <person name="Galiba G."/>
            <person name="Kalapos B."/>
            <person name="Nelson D.R."/>
            <person name="Li P."/>
            <person name="You F.M."/>
            <person name="Luo M.C."/>
            <person name="Dvorak J."/>
        </authorList>
    </citation>
    <scope>NUCLEOTIDE SEQUENCE [LARGE SCALE GENOMIC DNA]</scope>
    <source>
        <strain evidence="1">cv. AL8/78</strain>
    </source>
</reference>
<protein>
    <submittedName>
        <fullName evidence="1">Uncharacterized protein</fullName>
    </submittedName>
</protein>
<evidence type="ECO:0000313" key="1">
    <source>
        <dbReference type="EnsemblPlants" id="AET2Gv21271400.1"/>
    </source>
</evidence>
<dbReference type="Proteomes" id="UP000015105">
    <property type="component" value="Chromosome 2D"/>
</dbReference>
<keyword evidence="2" id="KW-1185">Reference proteome</keyword>